<reference evidence="1 2" key="1">
    <citation type="submission" date="2020-08" db="EMBL/GenBank/DDBJ databases">
        <title>Genomic Encyclopedia of Type Strains, Phase IV (KMG-IV): sequencing the most valuable type-strain genomes for metagenomic binning, comparative biology and taxonomic classification.</title>
        <authorList>
            <person name="Goeker M."/>
        </authorList>
    </citation>
    <scope>NUCLEOTIDE SEQUENCE [LARGE SCALE GENOMIC DNA]</scope>
    <source>
        <strain evidence="1 2">DSM 100211</strain>
    </source>
</reference>
<sequence length="98" mass="11088">MAMSADLAVLKNELLELDRQLQRAALPAADGNEAALSRSGQLAMLRQRLDDRLATLDGSVWQLLLLEWRYDFALLFDHARLWMAHVDANLDTEPALKE</sequence>
<proteinExistence type="predicted"/>
<dbReference type="AlphaFoldDB" id="A0A7W6DGF2"/>
<protein>
    <submittedName>
        <fullName evidence="1">Uncharacterized protein</fullName>
    </submittedName>
</protein>
<name>A0A7W6DGF2_9HYPH</name>
<accession>A0A7W6DGF2</accession>
<dbReference type="RefSeq" id="WP_183808345.1">
    <property type="nucleotide sequence ID" value="NZ_JACIEE010000016.1"/>
</dbReference>
<evidence type="ECO:0000313" key="2">
    <source>
        <dbReference type="Proteomes" id="UP000574761"/>
    </source>
</evidence>
<dbReference type="Proteomes" id="UP000574761">
    <property type="component" value="Unassembled WGS sequence"/>
</dbReference>
<comment type="caution">
    <text evidence="1">The sequence shown here is derived from an EMBL/GenBank/DDBJ whole genome shotgun (WGS) entry which is preliminary data.</text>
</comment>
<dbReference type="EMBL" id="JACIEE010000016">
    <property type="protein sequence ID" value="MBB3980157.1"/>
    <property type="molecule type" value="Genomic_DNA"/>
</dbReference>
<organism evidence="1 2">
    <name type="scientific">Mycoplana azooxidifex</name>
    <dbReference type="NCBI Taxonomy" id="1636188"/>
    <lineage>
        <taxon>Bacteria</taxon>
        <taxon>Pseudomonadati</taxon>
        <taxon>Pseudomonadota</taxon>
        <taxon>Alphaproteobacteria</taxon>
        <taxon>Hyphomicrobiales</taxon>
        <taxon>Rhizobiaceae</taxon>
        <taxon>Mycoplana</taxon>
    </lineage>
</organism>
<evidence type="ECO:0000313" key="1">
    <source>
        <dbReference type="EMBL" id="MBB3980157.1"/>
    </source>
</evidence>
<gene>
    <name evidence="1" type="ORF">GGQ64_005409</name>
</gene>
<keyword evidence="2" id="KW-1185">Reference proteome</keyword>